<dbReference type="PANTHER" id="PTHR42080">
    <property type="entry name" value="SRR1 DOMAIN-CONTAINING PROTEIN"/>
    <property type="match status" value="1"/>
</dbReference>
<dbReference type="EMBL" id="JBAWTH010000001">
    <property type="protein sequence ID" value="KAL2293711.1"/>
    <property type="molecule type" value="Genomic_DNA"/>
</dbReference>
<keyword evidence="4" id="KW-1185">Reference proteome</keyword>
<evidence type="ECO:0000256" key="1">
    <source>
        <dbReference type="SAM" id="MobiDB-lite"/>
    </source>
</evidence>
<feature type="domain" description="SRR1-like" evidence="2">
    <location>
        <begin position="224"/>
        <end position="346"/>
    </location>
</feature>
<dbReference type="Pfam" id="PF07985">
    <property type="entry name" value="SRR1"/>
    <property type="match status" value="1"/>
</dbReference>
<evidence type="ECO:0000313" key="3">
    <source>
        <dbReference type="EMBL" id="KAL2293711.1"/>
    </source>
</evidence>
<reference evidence="3 4" key="1">
    <citation type="submission" date="2024-03" db="EMBL/GenBank/DDBJ databases">
        <title>A high-quality draft genome sequence of Diaporthe vaccinii, a causative agent of upright dieback and viscid rot disease in cranberry plants.</title>
        <authorList>
            <person name="Sarrasin M."/>
            <person name="Lang B.F."/>
            <person name="Burger G."/>
        </authorList>
    </citation>
    <scope>NUCLEOTIDE SEQUENCE [LARGE SCALE GENOMIC DNA]</scope>
    <source>
        <strain evidence="3 4">IS7</strain>
    </source>
</reference>
<dbReference type="PANTHER" id="PTHR42080:SF3">
    <property type="entry name" value="SRR1-LIKE DOMAIN-CONTAINING PROTEIN"/>
    <property type="match status" value="1"/>
</dbReference>
<proteinExistence type="predicted"/>
<feature type="region of interest" description="Disordered" evidence="1">
    <location>
        <begin position="1"/>
        <end position="24"/>
    </location>
</feature>
<dbReference type="Proteomes" id="UP001600888">
    <property type="component" value="Unassembled WGS sequence"/>
</dbReference>
<comment type="caution">
    <text evidence="3">The sequence shown here is derived from an EMBL/GenBank/DDBJ whole genome shotgun (WGS) entry which is preliminary data.</text>
</comment>
<protein>
    <recommendedName>
        <fullName evidence="2">SRR1-like domain-containing protein</fullName>
    </recommendedName>
</protein>
<dbReference type="InterPro" id="IPR012942">
    <property type="entry name" value="SRR1-like"/>
</dbReference>
<organism evidence="3 4">
    <name type="scientific">Diaporthe vaccinii</name>
    <dbReference type="NCBI Taxonomy" id="105482"/>
    <lineage>
        <taxon>Eukaryota</taxon>
        <taxon>Fungi</taxon>
        <taxon>Dikarya</taxon>
        <taxon>Ascomycota</taxon>
        <taxon>Pezizomycotina</taxon>
        <taxon>Sordariomycetes</taxon>
        <taxon>Sordariomycetidae</taxon>
        <taxon>Diaporthales</taxon>
        <taxon>Diaporthaceae</taxon>
        <taxon>Diaporthe</taxon>
        <taxon>Diaporthe eres species complex</taxon>
    </lineage>
</organism>
<evidence type="ECO:0000259" key="2">
    <source>
        <dbReference type="Pfam" id="PF07985"/>
    </source>
</evidence>
<sequence length="413" mass="46211">MNPDPTPCGSNSEDQQGACRESTIDSQEGTGLYLYLGKDDFAKHLVTDEELNEREAERLQAQVAIRTLLQQRVPCLSRSAIQILVDQIDDTSSRINSGEPAESLEFSLRAFDGSTVEMEVETGTIHPNYGGQEVVMAAPFLYYQTYQQLLALSADPREFYPKQASCPLRICYFARSRDPSTKQLLPVLRSNPLEEVRKAFELSLRTWQASEDCRRVEATLRTIRLSGSVSRIVALGNGTISVDDTQRSASQHALILTIRDGLQNLQAGSGVRIQCFAQDPMYTEIDKTILQQVGITVLEDPQALLEVSDESVVLSFGPNIPVRQLVTDLARPVIFICDKVRGEQELLDDWAKRFDPPRTWANVEELEARLGDPESPRLRDLIQSDYEDAGKLHDENFAGACIYIRRPDISISS</sequence>
<gene>
    <name evidence="3" type="ORF">FJTKL_05535</name>
</gene>
<evidence type="ECO:0000313" key="4">
    <source>
        <dbReference type="Proteomes" id="UP001600888"/>
    </source>
</evidence>
<name>A0ABR4FGR4_9PEZI</name>
<accession>A0ABR4FGR4</accession>